<dbReference type="PROSITE" id="PS01128">
    <property type="entry name" value="SHIKIMATE_KINASE"/>
    <property type="match status" value="1"/>
</dbReference>
<dbReference type="GO" id="GO:0005524">
    <property type="term" value="F:ATP binding"/>
    <property type="evidence" value="ECO:0007669"/>
    <property type="project" value="UniProtKB-UniRule"/>
</dbReference>
<dbReference type="InterPro" id="IPR027417">
    <property type="entry name" value="P-loop_NTPase"/>
</dbReference>
<feature type="binding site" evidence="11">
    <location>
        <position position="57"/>
    </location>
    <ligand>
        <name>substrate</name>
    </ligand>
</feature>
<dbReference type="GO" id="GO:0000287">
    <property type="term" value="F:magnesium ion binding"/>
    <property type="evidence" value="ECO:0007669"/>
    <property type="project" value="UniProtKB-UniRule"/>
</dbReference>
<name>L0R7D4_9BACT</name>
<evidence type="ECO:0000256" key="7">
    <source>
        <dbReference type="ARBA" id="ARBA00022777"/>
    </source>
</evidence>
<evidence type="ECO:0000256" key="9">
    <source>
        <dbReference type="ARBA" id="ARBA00023141"/>
    </source>
</evidence>
<dbReference type="GO" id="GO:0009073">
    <property type="term" value="P:aromatic amino acid family biosynthetic process"/>
    <property type="evidence" value="ECO:0007669"/>
    <property type="project" value="UniProtKB-KW"/>
</dbReference>
<comment type="similarity">
    <text evidence="11">Belongs to the shikimate kinase family.</text>
</comment>
<feature type="binding site" evidence="11">
    <location>
        <position position="119"/>
    </location>
    <ligand>
        <name>ATP</name>
        <dbReference type="ChEBI" id="CHEBI:30616"/>
    </ligand>
</feature>
<evidence type="ECO:0000313" key="13">
    <source>
        <dbReference type="Proteomes" id="UP000010808"/>
    </source>
</evidence>
<comment type="function">
    <text evidence="11">Catalyzes the specific phosphorylation of the 3-hydroxyl group of shikimic acid using ATP as a cosubstrate.</text>
</comment>
<dbReference type="HAMAP" id="MF_00109">
    <property type="entry name" value="Shikimate_kinase"/>
    <property type="match status" value="1"/>
</dbReference>
<evidence type="ECO:0000256" key="2">
    <source>
        <dbReference type="ARBA" id="ARBA00012154"/>
    </source>
</evidence>
<evidence type="ECO:0000256" key="8">
    <source>
        <dbReference type="ARBA" id="ARBA00022840"/>
    </source>
</evidence>
<evidence type="ECO:0000256" key="6">
    <source>
        <dbReference type="ARBA" id="ARBA00022741"/>
    </source>
</evidence>
<dbReference type="InterPro" id="IPR031322">
    <property type="entry name" value="Shikimate/glucono_kinase"/>
</dbReference>
<comment type="catalytic activity">
    <reaction evidence="10 11">
        <text>shikimate + ATP = 3-phosphoshikimate + ADP + H(+)</text>
        <dbReference type="Rhea" id="RHEA:13121"/>
        <dbReference type="ChEBI" id="CHEBI:15378"/>
        <dbReference type="ChEBI" id="CHEBI:30616"/>
        <dbReference type="ChEBI" id="CHEBI:36208"/>
        <dbReference type="ChEBI" id="CHEBI:145989"/>
        <dbReference type="ChEBI" id="CHEBI:456216"/>
        <dbReference type="EC" id="2.7.1.71"/>
    </reaction>
</comment>
<dbReference type="HOGENOM" id="CLU_057607_4_3_7"/>
<evidence type="ECO:0000256" key="3">
    <source>
        <dbReference type="ARBA" id="ARBA00022490"/>
    </source>
</evidence>
<dbReference type="GO" id="GO:0009423">
    <property type="term" value="P:chorismate biosynthetic process"/>
    <property type="evidence" value="ECO:0007669"/>
    <property type="project" value="UniProtKB-UniRule"/>
</dbReference>
<dbReference type="Proteomes" id="UP000010808">
    <property type="component" value="Chromosome"/>
</dbReference>
<keyword evidence="5 11" id="KW-0808">Transferase</keyword>
<keyword evidence="13" id="KW-1185">Reference proteome</keyword>
<dbReference type="eggNOG" id="COG0703">
    <property type="taxonomic scope" value="Bacteria"/>
</dbReference>
<accession>L0R7D4</accession>
<dbReference type="RefSeq" id="WP_015334737.1">
    <property type="nucleotide sequence ID" value="NC_020055.1"/>
</dbReference>
<keyword evidence="7 11" id="KW-0418">Kinase</keyword>
<dbReference type="EMBL" id="FO203522">
    <property type="protein sequence ID" value="CCO22127.1"/>
    <property type="molecule type" value="Genomic_DNA"/>
</dbReference>
<dbReference type="PRINTS" id="PR01100">
    <property type="entry name" value="SHIKIMTKNASE"/>
</dbReference>
<comment type="caution">
    <text evidence="11">Lacks conserved residue(s) required for the propagation of feature annotation.</text>
</comment>
<proteinExistence type="inferred from homology"/>
<dbReference type="GO" id="GO:0008652">
    <property type="term" value="P:amino acid biosynthetic process"/>
    <property type="evidence" value="ECO:0007669"/>
    <property type="project" value="UniProtKB-KW"/>
</dbReference>
<dbReference type="UniPathway" id="UPA00053">
    <property type="reaction ID" value="UER00088"/>
</dbReference>
<evidence type="ECO:0000256" key="5">
    <source>
        <dbReference type="ARBA" id="ARBA00022679"/>
    </source>
</evidence>
<keyword evidence="11" id="KW-0479">Metal-binding</keyword>
<dbReference type="PANTHER" id="PTHR21087:SF21">
    <property type="entry name" value="SHIKIMATE KINASE 2"/>
    <property type="match status" value="1"/>
</dbReference>
<comment type="cofactor">
    <cofactor evidence="11">
        <name>Mg(2+)</name>
        <dbReference type="ChEBI" id="CHEBI:18420"/>
    </cofactor>
    <text evidence="11">Binds 1 Mg(2+) ion per subunit.</text>
</comment>
<dbReference type="KEGG" id="dhy:DESAM_10146"/>
<dbReference type="PATRIC" id="fig|1121451.3.peg.134"/>
<dbReference type="InterPro" id="IPR023000">
    <property type="entry name" value="Shikimate_kinase_CS"/>
</dbReference>
<keyword evidence="9 11" id="KW-0057">Aromatic amino acid biosynthesis</keyword>
<dbReference type="Gene3D" id="3.40.50.300">
    <property type="entry name" value="P-loop containing nucleotide triphosphate hydrolases"/>
    <property type="match status" value="1"/>
</dbReference>
<reference evidence="12 13" key="1">
    <citation type="submission" date="2012-10" db="EMBL/GenBank/DDBJ databases">
        <authorList>
            <person name="Genoscope - CEA"/>
        </authorList>
    </citation>
    <scope>NUCLEOTIDE SEQUENCE [LARGE SCALE GENOMIC DNA]</scope>
    <source>
        <strain evidence="13">AM13 / DSM 14728</strain>
    </source>
</reference>
<dbReference type="InterPro" id="IPR000623">
    <property type="entry name" value="Shikimate_kinase/TSH1"/>
</dbReference>
<evidence type="ECO:0000256" key="4">
    <source>
        <dbReference type="ARBA" id="ARBA00022605"/>
    </source>
</evidence>
<organism evidence="12 13">
    <name type="scientific">Maridesulfovibrio hydrothermalis AM13 = DSM 14728</name>
    <dbReference type="NCBI Taxonomy" id="1121451"/>
    <lineage>
        <taxon>Bacteria</taxon>
        <taxon>Pseudomonadati</taxon>
        <taxon>Thermodesulfobacteriota</taxon>
        <taxon>Desulfovibrionia</taxon>
        <taxon>Desulfovibrionales</taxon>
        <taxon>Desulfovibrionaceae</taxon>
        <taxon>Maridesulfovibrio</taxon>
    </lineage>
</organism>
<feature type="binding site" evidence="11">
    <location>
        <position position="33"/>
    </location>
    <ligand>
        <name>substrate</name>
    </ligand>
</feature>
<evidence type="ECO:0000313" key="12">
    <source>
        <dbReference type="EMBL" id="CCO22127.1"/>
    </source>
</evidence>
<feature type="binding site" evidence="11">
    <location>
        <position position="79"/>
    </location>
    <ligand>
        <name>substrate</name>
    </ligand>
</feature>
<keyword evidence="4 11" id="KW-0028">Amino-acid biosynthesis</keyword>
<feature type="binding site" evidence="11">
    <location>
        <position position="138"/>
    </location>
    <ligand>
        <name>substrate</name>
    </ligand>
</feature>
<keyword evidence="8 11" id="KW-0067">ATP-binding</keyword>
<comment type="pathway">
    <text evidence="1 11">Metabolic intermediate biosynthesis; chorismate biosynthesis; chorismate from D-erythrose 4-phosphate and phosphoenolpyruvate: step 5/7.</text>
</comment>
<dbReference type="Pfam" id="PF01202">
    <property type="entry name" value="SKI"/>
    <property type="match status" value="1"/>
</dbReference>
<evidence type="ECO:0000256" key="1">
    <source>
        <dbReference type="ARBA" id="ARBA00004842"/>
    </source>
</evidence>
<keyword evidence="11" id="KW-0460">Magnesium</keyword>
<gene>
    <name evidence="11 12" type="primary">aroK</name>
    <name evidence="12" type="ORF">DESAM_10146</name>
</gene>
<feature type="binding site" evidence="11">
    <location>
        <begin position="11"/>
        <end position="16"/>
    </location>
    <ligand>
        <name>ATP</name>
        <dbReference type="ChEBI" id="CHEBI:30616"/>
    </ligand>
</feature>
<dbReference type="STRING" id="1121451.DESAM_10146"/>
<comment type="subunit">
    <text evidence="11">Monomer.</text>
</comment>
<evidence type="ECO:0000256" key="11">
    <source>
        <dbReference type="HAMAP-Rule" id="MF_00109"/>
    </source>
</evidence>
<protein>
    <recommendedName>
        <fullName evidence="2 11">Shikimate kinase</fullName>
        <shortName evidence="11">SK</shortName>
        <ecNumber evidence="2 11">2.7.1.71</ecNumber>
    </recommendedName>
</protein>
<dbReference type="GO" id="GO:0005829">
    <property type="term" value="C:cytosol"/>
    <property type="evidence" value="ECO:0007669"/>
    <property type="project" value="TreeGrafter"/>
</dbReference>
<dbReference type="SUPFAM" id="SSF52540">
    <property type="entry name" value="P-loop containing nucleoside triphosphate hydrolases"/>
    <property type="match status" value="1"/>
</dbReference>
<keyword evidence="6 11" id="KW-0547">Nucleotide-binding</keyword>
<evidence type="ECO:0000256" key="10">
    <source>
        <dbReference type="ARBA" id="ARBA00048567"/>
    </source>
</evidence>
<sequence>MSRVYLIGPRACGKTTVGRILAEKLKFKFYDSDSLIVERAGCEIAAYVESHGWSGFRDLESAVLNGLSGKSEAVISCGGGIVVREENLFILRRNYTVYLKTDVQVLADRLSVEPEHGQRPSLTGKPLVEEIQQVLDEREDLYSGCATYIVDGAAAVDEICNQILNSYKSFEQGDI</sequence>
<feature type="binding site" evidence="11">
    <location>
        <position position="15"/>
    </location>
    <ligand>
        <name>Mg(2+)</name>
        <dbReference type="ChEBI" id="CHEBI:18420"/>
    </ligand>
</feature>
<dbReference type="EC" id="2.7.1.71" evidence="2 11"/>
<dbReference type="NCBIfam" id="NF002988">
    <property type="entry name" value="PRK03731.1"/>
    <property type="match status" value="1"/>
</dbReference>
<dbReference type="PANTHER" id="PTHR21087">
    <property type="entry name" value="SHIKIMATE KINASE"/>
    <property type="match status" value="1"/>
</dbReference>
<keyword evidence="3 11" id="KW-0963">Cytoplasm</keyword>
<dbReference type="CDD" id="cd00464">
    <property type="entry name" value="SK"/>
    <property type="match status" value="1"/>
</dbReference>
<dbReference type="GO" id="GO:0004765">
    <property type="term" value="F:shikimate kinase activity"/>
    <property type="evidence" value="ECO:0007669"/>
    <property type="project" value="UniProtKB-UniRule"/>
</dbReference>
<dbReference type="AlphaFoldDB" id="L0R7D4"/>
<comment type="subcellular location">
    <subcellularLocation>
        <location evidence="11">Cytoplasm</location>
    </subcellularLocation>
</comment>